<feature type="domain" description="Fe2OG dioxygenase" evidence="6">
    <location>
        <begin position="84"/>
        <end position="192"/>
    </location>
</feature>
<evidence type="ECO:0000256" key="2">
    <source>
        <dbReference type="ARBA" id="ARBA00022723"/>
    </source>
</evidence>
<reference evidence="8" key="1">
    <citation type="journal article" date="2018" name="Nat. Microbiol.">
        <title>Leveraging single-cell genomics to expand the fungal tree of life.</title>
        <authorList>
            <person name="Ahrendt S.R."/>
            <person name="Quandt C.A."/>
            <person name="Ciobanu D."/>
            <person name="Clum A."/>
            <person name="Salamov A."/>
            <person name="Andreopoulos B."/>
            <person name="Cheng J.F."/>
            <person name="Woyke T."/>
            <person name="Pelin A."/>
            <person name="Henrissat B."/>
            <person name="Reynolds N.K."/>
            <person name="Benny G.L."/>
            <person name="Smith M.E."/>
            <person name="James T.Y."/>
            <person name="Grigoriev I.V."/>
        </authorList>
    </citation>
    <scope>NUCLEOTIDE SEQUENCE [LARGE SCALE GENOMIC DNA]</scope>
    <source>
        <strain evidence="8">RSA 1356</strain>
    </source>
</reference>
<dbReference type="EMBL" id="KZ992529">
    <property type="protein sequence ID" value="RKP09239.1"/>
    <property type="molecule type" value="Genomic_DNA"/>
</dbReference>
<dbReference type="Pfam" id="PF13640">
    <property type="entry name" value="2OG-FeII_Oxy_3"/>
    <property type="match status" value="1"/>
</dbReference>
<dbReference type="AlphaFoldDB" id="A0A4V1IWZ1"/>
<sequence length="192" mass="21932">HNYRAVVAHRDPMVMILEDFLQPGEAEHMIAVAGPQMQRSRVFGESIHSEARTSSSAYLAKTADHVIKCIEERASLVSNITVADTEPLQVVWYKEGQEFRPHFDYVSTEDLKRDYWTRFGQRYVTILVYLNEPTEGGSTIFPKLGLDFAPKKNAAVFWYNVGLNDREDERTLHGGAPVKGGEKYAINIWQRK</sequence>
<dbReference type="STRING" id="78915.A0A4V1IWZ1"/>
<keyword evidence="4" id="KW-0560">Oxidoreductase</keyword>
<dbReference type="PANTHER" id="PTHR10869:SF246">
    <property type="entry name" value="TRANSMEMBRANE PROLYL 4-HYDROXYLASE"/>
    <property type="match status" value="1"/>
</dbReference>
<dbReference type="SMART" id="SM00702">
    <property type="entry name" value="P4Hc"/>
    <property type="match status" value="1"/>
</dbReference>
<name>A0A4V1IWZ1_9FUNG</name>
<evidence type="ECO:0000256" key="3">
    <source>
        <dbReference type="ARBA" id="ARBA00022964"/>
    </source>
</evidence>
<dbReference type="GO" id="GO:0005506">
    <property type="term" value="F:iron ion binding"/>
    <property type="evidence" value="ECO:0007669"/>
    <property type="project" value="InterPro"/>
</dbReference>
<dbReference type="InterPro" id="IPR044862">
    <property type="entry name" value="Pro_4_hyd_alph_FE2OG_OXY"/>
</dbReference>
<evidence type="ECO:0000313" key="8">
    <source>
        <dbReference type="Proteomes" id="UP000271241"/>
    </source>
</evidence>
<evidence type="ECO:0000259" key="6">
    <source>
        <dbReference type="PROSITE" id="PS51471"/>
    </source>
</evidence>
<proteinExistence type="predicted"/>
<dbReference type="InterPro" id="IPR006620">
    <property type="entry name" value="Pro_4_hyd_alph"/>
</dbReference>
<protein>
    <recommendedName>
        <fullName evidence="6">Fe2OG dioxygenase domain-containing protein</fullName>
    </recommendedName>
</protein>
<feature type="non-terminal residue" evidence="7">
    <location>
        <position position="192"/>
    </location>
</feature>
<dbReference type="PANTHER" id="PTHR10869">
    <property type="entry name" value="PROLYL 4-HYDROXYLASE ALPHA SUBUNIT"/>
    <property type="match status" value="1"/>
</dbReference>
<dbReference type="GO" id="GO:0004656">
    <property type="term" value="F:procollagen-proline 4-dioxygenase activity"/>
    <property type="evidence" value="ECO:0007669"/>
    <property type="project" value="TreeGrafter"/>
</dbReference>
<evidence type="ECO:0000313" key="7">
    <source>
        <dbReference type="EMBL" id="RKP09239.1"/>
    </source>
</evidence>
<keyword evidence="5" id="KW-0408">Iron</keyword>
<evidence type="ECO:0000256" key="4">
    <source>
        <dbReference type="ARBA" id="ARBA00023002"/>
    </source>
</evidence>
<keyword evidence="2" id="KW-0479">Metal-binding</keyword>
<organism evidence="7 8">
    <name type="scientific">Thamnocephalis sphaerospora</name>
    <dbReference type="NCBI Taxonomy" id="78915"/>
    <lineage>
        <taxon>Eukaryota</taxon>
        <taxon>Fungi</taxon>
        <taxon>Fungi incertae sedis</taxon>
        <taxon>Zoopagomycota</taxon>
        <taxon>Zoopagomycotina</taxon>
        <taxon>Zoopagomycetes</taxon>
        <taxon>Zoopagales</taxon>
        <taxon>Sigmoideomycetaceae</taxon>
        <taxon>Thamnocephalis</taxon>
    </lineage>
</organism>
<evidence type="ECO:0000256" key="5">
    <source>
        <dbReference type="ARBA" id="ARBA00023004"/>
    </source>
</evidence>
<comment type="cofactor">
    <cofactor evidence="1">
        <name>L-ascorbate</name>
        <dbReference type="ChEBI" id="CHEBI:38290"/>
    </cofactor>
</comment>
<dbReference type="Gene3D" id="2.60.120.620">
    <property type="entry name" value="q2cbj1_9rhob like domain"/>
    <property type="match status" value="1"/>
</dbReference>
<dbReference type="InterPro" id="IPR005123">
    <property type="entry name" value="Oxoglu/Fe-dep_dioxygenase_dom"/>
</dbReference>
<accession>A0A4V1IWZ1</accession>
<dbReference type="Proteomes" id="UP000271241">
    <property type="component" value="Unassembled WGS sequence"/>
</dbReference>
<gene>
    <name evidence="7" type="ORF">THASP1DRAFT_1938</name>
</gene>
<dbReference type="PROSITE" id="PS51471">
    <property type="entry name" value="FE2OG_OXY"/>
    <property type="match status" value="1"/>
</dbReference>
<evidence type="ECO:0000256" key="1">
    <source>
        <dbReference type="ARBA" id="ARBA00001961"/>
    </source>
</evidence>
<keyword evidence="8" id="KW-1185">Reference proteome</keyword>
<dbReference type="GO" id="GO:0005783">
    <property type="term" value="C:endoplasmic reticulum"/>
    <property type="evidence" value="ECO:0007669"/>
    <property type="project" value="TreeGrafter"/>
</dbReference>
<dbReference type="InterPro" id="IPR045054">
    <property type="entry name" value="P4HA-like"/>
</dbReference>
<feature type="non-terminal residue" evidence="7">
    <location>
        <position position="1"/>
    </location>
</feature>
<dbReference type="OrthoDB" id="1877616at2759"/>
<dbReference type="GO" id="GO:0031418">
    <property type="term" value="F:L-ascorbic acid binding"/>
    <property type="evidence" value="ECO:0007669"/>
    <property type="project" value="InterPro"/>
</dbReference>
<keyword evidence="3" id="KW-0223">Dioxygenase</keyword>